<proteinExistence type="predicted"/>
<reference evidence="1 2" key="1">
    <citation type="submission" date="2023-07" db="EMBL/GenBank/DDBJ databases">
        <authorList>
            <person name="Peeters C."/>
        </authorList>
    </citation>
    <scope>NUCLEOTIDE SEQUENCE [LARGE SCALE GENOMIC DNA]</scope>
    <source>
        <strain evidence="1 2">LMG 18091</strain>
    </source>
</reference>
<dbReference type="EMBL" id="CATWAF010000005">
    <property type="protein sequence ID" value="CAJ0701730.1"/>
    <property type="molecule type" value="Genomic_DNA"/>
</dbReference>
<dbReference type="AlphaFoldDB" id="A0AAD2ES30"/>
<sequence>MATSARKAVRPTVVAMQVKSMEVILRHAETTRVQPAQRSEPAPVVLRTKMRVASKESNSAGK</sequence>
<accession>A0AAD2ES30</accession>
<protein>
    <submittedName>
        <fullName evidence="1">Uncharacterized protein</fullName>
    </submittedName>
</protein>
<comment type="caution">
    <text evidence="1">The sequence shown here is derived from an EMBL/GenBank/DDBJ whole genome shotgun (WGS) entry which is preliminary data.</text>
</comment>
<keyword evidence="2" id="KW-1185">Reference proteome</keyword>
<organism evidence="1 2">
    <name type="scientific">Ralstonia wenshanensis</name>
    <dbReference type="NCBI Taxonomy" id="2842456"/>
    <lineage>
        <taxon>Bacteria</taxon>
        <taxon>Pseudomonadati</taxon>
        <taxon>Pseudomonadota</taxon>
        <taxon>Betaproteobacteria</taxon>
        <taxon>Burkholderiales</taxon>
        <taxon>Burkholderiaceae</taxon>
        <taxon>Ralstonia</taxon>
    </lineage>
</organism>
<name>A0AAD2ES30_9RALS</name>
<dbReference type="Proteomes" id="UP001189915">
    <property type="component" value="Unassembled WGS sequence"/>
</dbReference>
<evidence type="ECO:0000313" key="2">
    <source>
        <dbReference type="Proteomes" id="UP001189915"/>
    </source>
</evidence>
<gene>
    <name evidence="1" type="ORF">LMG18091_03507</name>
</gene>
<evidence type="ECO:0000313" key="1">
    <source>
        <dbReference type="EMBL" id="CAJ0701730.1"/>
    </source>
</evidence>